<feature type="domain" description="L,D-TPase catalytic" evidence="9">
    <location>
        <begin position="49"/>
        <end position="180"/>
    </location>
</feature>
<feature type="active site" description="Proton donor/acceptor" evidence="7">
    <location>
        <position position="141"/>
    </location>
</feature>
<feature type="active site" description="Nucleophile" evidence="7">
    <location>
        <position position="149"/>
    </location>
</feature>
<feature type="signal peptide" evidence="8">
    <location>
        <begin position="1"/>
        <end position="18"/>
    </location>
</feature>
<name>A0ABY9X8W9_9BACT</name>
<dbReference type="CDD" id="cd16913">
    <property type="entry name" value="YkuD_like"/>
    <property type="match status" value="1"/>
</dbReference>
<gene>
    <name evidence="10" type="ORF">F0U60_52830</name>
</gene>
<keyword evidence="3" id="KW-0808">Transferase</keyword>
<keyword evidence="6 7" id="KW-0961">Cell wall biogenesis/degradation</keyword>
<dbReference type="Proteomes" id="UP001611383">
    <property type="component" value="Chromosome"/>
</dbReference>
<keyword evidence="4 7" id="KW-0133">Cell shape</keyword>
<evidence type="ECO:0000256" key="8">
    <source>
        <dbReference type="SAM" id="SignalP"/>
    </source>
</evidence>
<dbReference type="Pfam" id="PF03734">
    <property type="entry name" value="YkuD"/>
    <property type="match status" value="1"/>
</dbReference>
<evidence type="ECO:0000259" key="9">
    <source>
        <dbReference type="PROSITE" id="PS52029"/>
    </source>
</evidence>
<evidence type="ECO:0000256" key="6">
    <source>
        <dbReference type="ARBA" id="ARBA00023316"/>
    </source>
</evidence>
<dbReference type="EMBL" id="CP043494">
    <property type="protein sequence ID" value="WNG51840.1"/>
    <property type="molecule type" value="Genomic_DNA"/>
</dbReference>
<dbReference type="PANTHER" id="PTHR36699">
    <property type="entry name" value="LD-TRANSPEPTIDASE"/>
    <property type="match status" value="1"/>
</dbReference>
<comment type="similarity">
    <text evidence="2">Belongs to the YkuD family.</text>
</comment>
<keyword evidence="8" id="KW-0732">Signal</keyword>
<dbReference type="InterPro" id="IPR038063">
    <property type="entry name" value="Transpep_catalytic_dom"/>
</dbReference>
<evidence type="ECO:0000256" key="2">
    <source>
        <dbReference type="ARBA" id="ARBA00005992"/>
    </source>
</evidence>
<evidence type="ECO:0000256" key="4">
    <source>
        <dbReference type="ARBA" id="ARBA00022960"/>
    </source>
</evidence>
<feature type="chain" id="PRO_5046055793" evidence="8">
    <location>
        <begin position="19"/>
        <end position="240"/>
    </location>
</feature>
<evidence type="ECO:0000313" key="10">
    <source>
        <dbReference type="EMBL" id="WNG51840.1"/>
    </source>
</evidence>
<evidence type="ECO:0000313" key="11">
    <source>
        <dbReference type="Proteomes" id="UP001611383"/>
    </source>
</evidence>
<evidence type="ECO:0000256" key="7">
    <source>
        <dbReference type="PROSITE-ProRule" id="PRU01373"/>
    </source>
</evidence>
<organism evidence="10 11">
    <name type="scientific">Archangium minus</name>
    <dbReference type="NCBI Taxonomy" id="83450"/>
    <lineage>
        <taxon>Bacteria</taxon>
        <taxon>Pseudomonadati</taxon>
        <taxon>Myxococcota</taxon>
        <taxon>Myxococcia</taxon>
        <taxon>Myxococcales</taxon>
        <taxon>Cystobacterineae</taxon>
        <taxon>Archangiaceae</taxon>
        <taxon>Archangium</taxon>
    </lineage>
</organism>
<accession>A0ABY9X8W9</accession>
<evidence type="ECO:0000256" key="3">
    <source>
        <dbReference type="ARBA" id="ARBA00022679"/>
    </source>
</evidence>
<comment type="pathway">
    <text evidence="1 7">Cell wall biogenesis; peptidoglycan biosynthesis.</text>
</comment>
<reference evidence="10 11" key="1">
    <citation type="submission" date="2019-08" db="EMBL/GenBank/DDBJ databases">
        <title>Archangium and Cystobacter genomes.</title>
        <authorList>
            <person name="Chen I.-C.K."/>
            <person name="Wielgoss S."/>
        </authorList>
    </citation>
    <scope>NUCLEOTIDE SEQUENCE [LARGE SCALE GENOMIC DNA]</scope>
    <source>
        <strain evidence="10 11">Cbm 6</strain>
    </source>
</reference>
<protein>
    <submittedName>
        <fullName evidence="10">L,D-transpeptidase family protein</fullName>
    </submittedName>
</protein>
<dbReference type="SUPFAM" id="SSF141523">
    <property type="entry name" value="L,D-transpeptidase catalytic domain-like"/>
    <property type="match status" value="1"/>
</dbReference>
<evidence type="ECO:0000256" key="5">
    <source>
        <dbReference type="ARBA" id="ARBA00022984"/>
    </source>
</evidence>
<dbReference type="InterPro" id="IPR005490">
    <property type="entry name" value="LD_TPept_cat_dom"/>
</dbReference>
<keyword evidence="11" id="KW-1185">Reference proteome</keyword>
<dbReference type="PANTHER" id="PTHR36699:SF1">
    <property type="entry name" value="L,D-TRANSPEPTIDASE YAFK-RELATED"/>
    <property type="match status" value="1"/>
</dbReference>
<dbReference type="PROSITE" id="PS52029">
    <property type="entry name" value="LD_TPASE"/>
    <property type="match status" value="1"/>
</dbReference>
<sequence>MTRWLFLWGLLAAFTVQAQDRVAEARRAKERVVADTFAAAGVSWPPGELYVRAFKQERELEVWAGEKGQPLRKVKTFPFCAASGVVGPKRRLGDEQVPEGFYTLDRFNPLSQYHLSLRVSYPNDADRKRGPPPLGGNIYIHGDCVSIGCIALEDGPIEELYLMVLDARARMKRDVPIHIFPSRLDAQGLAALEKHPQATPELLAFWRALEPGWRLFEETRRPPRVSVDSKTGAYSVRPGR</sequence>
<evidence type="ECO:0000256" key="1">
    <source>
        <dbReference type="ARBA" id="ARBA00004752"/>
    </source>
</evidence>
<dbReference type="RefSeq" id="WP_395812137.1">
    <property type="nucleotide sequence ID" value="NZ_CP043494.1"/>
</dbReference>
<keyword evidence="5 7" id="KW-0573">Peptidoglycan synthesis</keyword>
<proteinExistence type="inferred from homology"/>